<organism evidence="1 2">
    <name type="scientific">Arthrobacter methylotrophus</name>
    <dbReference type="NCBI Taxonomy" id="121291"/>
    <lineage>
        <taxon>Bacteria</taxon>
        <taxon>Bacillati</taxon>
        <taxon>Actinomycetota</taxon>
        <taxon>Actinomycetes</taxon>
        <taxon>Micrococcales</taxon>
        <taxon>Micrococcaceae</taxon>
        <taxon>Arthrobacter</taxon>
    </lineage>
</organism>
<sequence length="239" mass="26098">MTFEDMVNNALNSAHGQAQSQQARNNALQAAYDAGKAAARVSFAATVRDARNYLAIHVPADLVLVLRDGQPGAVAGGYGWYLRTSGRTHAFISDDGAFRFGESDRHSQRVPDGEMLSPIAASFADHYRQNPATSYFSNPSNMSAPSGRVVSRFGWGSETVEPEGLIEIERATGNYGLETVHALWPATLSFYQDAINFDVSGHVWLTSRNRSTETERVYAVDFEGWLSGLVADRARGLYA</sequence>
<evidence type="ECO:0000313" key="2">
    <source>
        <dbReference type="Proteomes" id="UP001589536"/>
    </source>
</evidence>
<name>A0ABV5URL9_9MICC</name>
<evidence type="ECO:0000313" key="1">
    <source>
        <dbReference type="EMBL" id="MFB9714415.1"/>
    </source>
</evidence>
<accession>A0ABV5URL9</accession>
<reference evidence="1 2" key="1">
    <citation type="submission" date="2024-09" db="EMBL/GenBank/DDBJ databases">
        <authorList>
            <person name="Sun Q."/>
            <person name="Mori K."/>
        </authorList>
    </citation>
    <scope>NUCLEOTIDE SEQUENCE [LARGE SCALE GENOMIC DNA]</scope>
    <source>
        <strain evidence="1 2">JCM 13519</strain>
    </source>
</reference>
<dbReference type="Proteomes" id="UP001589536">
    <property type="component" value="Unassembled WGS sequence"/>
</dbReference>
<dbReference type="RefSeq" id="WP_345044873.1">
    <property type="nucleotide sequence ID" value="NZ_BAABED010000001.1"/>
</dbReference>
<protein>
    <submittedName>
        <fullName evidence="1">Uncharacterized protein</fullName>
    </submittedName>
</protein>
<comment type="caution">
    <text evidence="1">The sequence shown here is derived from an EMBL/GenBank/DDBJ whole genome shotgun (WGS) entry which is preliminary data.</text>
</comment>
<dbReference type="EMBL" id="JBHMBH010000019">
    <property type="protein sequence ID" value="MFB9714415.1"/>
    <property type="molecule type" value="Genomic_DNA"/>
</dbReference>
<gene>
    <name evidence="1" type="ORF">ACFFPI_09790</name>
</gene>
<proteinExistence type="predicted"/>
<keyword evidence="2" id="KW-1185">Reference proteome</keyword>